<dbReference type="InParanoid" id="A0A1E7FG04"/>
<accession>A0A1E7FG04</accession>
<protein>
    <submittedName>
        <fullName evidence="3">Uncharacterized protein</fullName>
    </submittedName>
</protein>
<organism evidence="3 4">
    <name type="scientific">Fragilariopsis cylindrus CCMP1102</name>
    <dbReference type="NCBI Taxonomy" id="635003"/>
    <lineage>
        <taxon>Eukaryota</taxon>
        <taxon>Sar</taxon>
        <taxon>Stramenopiles</taxon>
        <taxon>Ochrophyta</taxon>
        <taxon>Bacillariophyta</taxon>
        <taxon>Bacillariophyceae</taxon>
        <taxon>Bacillariophycidae</taxon>
        <taxon>Bacillariales</taxon>
        <taxon>Bacillariaceae</taxon>
        <taxon>Fragilariopsis</taxon>
    </lineage>
</organism>
<feature type="compositionally biased region" description="Gly residues" evidence="2">
    <location>
        <begin position="33"/>
        <end position="43"/>
    </location>
</feature>
<dbReference type="OrthoDB" id="54298at2759"/>
<dbReference type="KEGG" id="fcy:FRACYDRAFT_239572"/>
<evidence type="ECO:0000256" key="2">
    <source>
        <dbReference type="SAM" id="MobiDB-lite"/>
    </source>
</evidence>
<keyword evidence="1" id="KW-0175">Coiled coil</keyword>
<feature type="coiled-coil region" evidence="1">
    <location>
        <begin position="121"/>
        <end position="148"/>
    </location>
</feature>
<proteinExistence type="predicted"/>
<keyword evidence="4" id="KW-1185">Reference proteome</keyword>
<reference evidence="3 4" key="1">
    <citation type="submission" date="2016-09" db="EMBL/GenBank/DDBJ databases">
        <title>Extensive genetic diversity and differential bi-allelic expression allows diatom success in the polar Southern Ocean.</title>
        <authorList>
            <consortium name="DOE Joint Genome Institute"/>
            <person name="Mock T."/>
            <person name="Otillar R.P."/>
            <person name="Strauss J."/>
            <person name="Dupont C."/>
            <person name="Frickenhaus S."/>
            <person name="Maumus F."/>
            <person name="Mcmullan M."/>
            <person name="Sanges R."/>
            <person name="Schmutz J."/>
            <person name="Toseland A."/>
            <person name="Valas R."/>
            <person name="Veluchamy A."/>
            <person name="Ward B.J."/>
            <person name="Allen A."/>
            <person name="Barry K."/>
            <person name="Falciatore A."/>
            <person name="Ferrante M."/>
            <person name="Fortunato A.E."/>
            <person name="Gloeckner G."/>
            <person name="Gruber A."/>
            <person name="Hipkin R."/>
            <person name="Janech M."/>
            <person name="Kroth P."/>
            <person name="Leese F."/>
            <person name="Lindquist E."/>
            <person name="Lyon B.R."/>
            <person name="Martin J."/>
            <person name="Mayer C."/>
            <person name="Parker M."/>
            <person name="Quesneville H."/>
            <person name="Raymond J."/>
            <person name="Uhlig C."/>
            <person name="Valentin K.U."/>
            <person name="Worden A.Z."/>
            <person name="Armbrust E.V."/>
            <person name="Bowler C."/>
            <person name="Green B."/>
            <person name="Moulton V."/>
            <person name="Van Oosterhout C."/>
            <person name="Grigoriev I."/>
        </authorList>
    </citation>
    <scope>NUCLEOTIDE SEQUENCE [LARGE SCALE GENOMIC DNA]</scope>
    <source>
        <strain evidence="3 4">CCMP1102</strain>
    </source>
</reference>
<feature type="region of interest" description="Disordered" evidence="2">
    <location>
        <begin position="22"/>
        <end position="45"/>
    </location>
</feature>
<feature type="coiled-coil region" evidence="1">
    <location>
        <begin position="278"/>
        <end position="319"/>
    </location>
</feature>
<gene>
    <name evidence="3" type="ORF">FRACYDRAFT_239572</name>
</gene>
<evidence type="ECO:0000313" key="4">
    <source>
        <dbReference type="Proteomes" id="UP000095751"/>
    </source>
</evidence>
<dbReference type="Proteomes" id="UP000095751">
    <property type="component" value="Unassembled WGS sequence"/>
</dbReference>
<dbReference type="AlphaFoldDB" id="A0A1E7FG04"/>
<name>A0A1E7FG04_9STRA</name>
<sequence length="322" mass="36961">MNYSDANNSISNSINHDTGAFNDMAGATSNDTGGRGGGGGGGSISSIGMDMMAVATRIQERARILTEERRKVKDTDEILIELRQTRDQEQKINNRRRKNLLECINERNNVELEIFDVQDKIDDSNRNIELYNQQRMESKERIENLMNQRTKETRTFYGPNLAQMESYTKALENVVTTNERVIEQRRTRLETMRHELERAKTQEQNINQDTETIREDIRRCRCRRQGGGEVTTTTGGGSGGGPSDTIHNINSSTSTSSTSNKAMEQLDVEEITVLSKRVRDTIDQRSDLRKKLKQARQEYNQANEEMLKWEEKCVEMTINKRR</sequence>
<feature type="coiled-coil region" evidence="1">
    <location>
        <begin position="182"/>
        <end position="209"/>
    </location>
</feature>
<evidence type="ECO:0000256" key="1">
    <source>
        <dbReference type="SAM" id="Coils"/>
    </source>
</evidence>
<dbReference type="EMBL" id="KV784358">
    <property type="protein sequence ID" value="OEU16975.1"/>
    <property type="molecule type" value="Genomic_DNA"/>
</dbReference>
<evidence type="ECO:0000313" key="3">
    <source>
        <dbReference type="EMBL" id="OEU16975.1"/>
    </source>
</evidence>